<sequence length="981" mass="109326">MRENICFYFMQTHVLFIFSLVLLCFNTTAATSLGHKLVVAAGGATNTCINNEREALLRIKARLLHPNDPLSTWRREEEDDCCKWRGVTCDNQTGHVTMLDLMCSYYTGVGGEVSFSLLNLTYLNHLDLSDCSFHGTIPPFIGSMTQLTFLNLASNHFVGTIPMSIGSLKNLTTIDLSENNFSGIIPRSIGSLTKLTSLSLSNNSLHGTIPREFGNLTNLLTLDLRYLDSCTIENLDWLSSLSSLSKLDMDGTSLAKVNNWVNVIIGLQNLYWLTLGRCDLSKVMHPYSSVVNSSSSIGVLYLDNNNLNSSSYRWLCPLVGKKLTSFDVSGNSFDGNLSDFLNNLSRCTSLQQQQQQQQTQSRRGGGCTSLQQQQQHTRSRRVGGCTSLNRLFTLDASGNQLTGSLSDEIKNFSSLDTLNLAYNHLNGTISDKLWQLPTLHRLNLSSNSLRGVISENIGKSNLFKVDLSHNSLEGALFNADLSELSMSVQYIDFSSNKLGPCFPKWIQKMKKLRHLDLSNNSISETFPTENWNQWLPSQLRYLDLSLNNISGTLPESLSNPKLEFVDLSSNSFYGPIPTFPAQISFLDLSDNSLTGKLPDSLKNLTYLKVLNLGHNMLSGYIPPCVGCFGQLEKLSLYSNSFSGELPLFLKNCTKLSLLNLGANKLYGNIPVWIGKDLSRLYALSLKSNNFSGAIPSQICQLASLQILDLSFNNLQGTIPSCVHNLTSMVQKGLFTEHNLHRYNNRLDIQARYYSVDYSYDHLLIQWQGKVNEFGRNLRLMKTIDLSTNSLTGPIPYEITNLQGLVVLNLSHNALLGEIPKNIGQMQQLQTLDLSKNNFSGGLPSSMSQLNFLNYLDVSDNNLSGRIPSGTQLQTFELSRFIGNARLCGPPLTKYCPGDKELEVTPVVGESKSNGETIDELKRWFYIGGAAGFVTAFWIVFGTLLLNRRARHAFFECQDSLKDWVYVKVAVFMAKWRRVACA</sequence>
<dbReference type="InterPro" id="IPR013210">
    <property type="entry name" value="LRR_N_plant-typ"/>
</dbReference>
<feature type="region of interest" description="Disordered" evidence="11">
    <location>
        <begin position="352"/>
        <end position="381"/>
    </location>
</feature>
<keyword evidence="8 12" id="KW-1133">Transmembrane helix</keyword>
<evidence type="ECO:0000256" key="8">
    <source>
        <dbReference type="ARBA" id="ARBA00022989"/>
    </source>
</evidence>
<dbReference type="PRINTS" id="PR00019">
    <property type="entry name" value="LEURICHRPT"/>
</dbReference>
<dbReference type="PANTHER" id="PTHR48063">
    <property type="entry name" value="LRR RECEPTOR-LIKE KINASE"/>
    <property type="match status" value="1"/>
</dbReference>
<dbReference type="FunFam" id="3.80.10.10:FF:000275">
    <property type="entry name" value="Leucine-rich repeat receptor-like protein kinase"/>
    <property type="match status" value="1"/>
</dbReference>
<protein>
    <submittedName>
        <fullName evidence="16">Leucine-rich repeat-containing protein</fullName>
    </submittedName>
</protein>
<comment type="subcellular location">
    <subcellularLocation>
        <location evidence="1">Cell membrane</location>
        <topology evidence="1">Single-pass type I membrane protein</topology>
    </subcellularLocation>
</comment>
<dbReference type="PROSITE" id="PS51450">
    <property type="entry name" value="LRR"/>
    <property type="match status" value="1"/>
</dbReference>
<dbReference type="Pfam" id="PF13855">
    <property type="entry name" value="LRR_8"/>
    <property type="match status" value="1"/>
</dbReference>
<organism evidence="16 17">
    <name type="scientific">Artemisia annua</name>
    <name type="common">Sweet wormwood</name>
    <dbReference type="NCBI Taxonomy" id="35608"/>
    <lineage>
        <taxon>Eukaryota</taxon>
        <taxon>Viridiplantae</taxon>
        <taxon>Streptophyta</taxon>
        <taxon>Embryophyta</taxon>
        <taxon>Tracheophyta</taxon>
        <taxon>Spermatophyta</taxon>
        <taxon>Magnoliopsida</taxon>
        <taxon>eudicotyledons</taxon>
        <taxon>Gunneridae</taxon>
        <taxon>Pentapetalae</taxon>
        <taxon>asterids</taxon>
        <taxon>campanulids</taxon>
        <taxon>Asterales</taxon>
        <taxon>Asteraceae</taxon>
        <taxon>Asteroideae</taxon>
        <taxon>Anthemideae</taxon>
        <taxon>Artemisiinae</taxon>
        <taxon>Artemisia</taxon>
    </lineage>
</organism>
<name>A0A2U1Q2N0_ARTAN</name>
<feature type="domain" description="Leucine-rich repeat-containing N-terminal plant-type" evidence="14">
    <location>
        <begin position="50"/>
        <end position="90"/>
    </location>
</feature>
<dbReference type="InterPro" id="IPR003591">
    <property type="entry name" value="Leu-rich_rpt_typical-subtyp"/>
</dbReference>
<evidence type="ECO:0000256" key="1">
    <source>
        <dbReference type="ARBA" id="ARBA00004251"/>
    </source>
</evidence>
<keyword evidence="7" id="KW-0677">Repeat</keyword>
<gene>
    <name evidence="16" type="ORF">CTI12_AA081880</name>
</gene>
<dbReference type="GO" id="GO:0006952">
    <property type="term" value="P:defense response"/>
    <property type="evidence" value="ECO:0007669"/>
    <property type="project" value="UniProtKB-ARBA"/>
</dbReference>
<evidence type="ECO:0000259" key="15">
    <source>
        <dbReference type="Pfam" id="PF23598"/>
    </source>
</evidence>
<keyword evidence="17" id="KW-1185">Reference proteome</keyword>
<evidence type="ECO:0000256" key="12">
    <source>
        <dbReference type="SAM" id="Phobius"/>
    </source>
</evidence>
<evidence type="ECO:0000256" key="6">
    <source>
        <dbReference type="ARBA" id="ARBA00022729"/>
    </source>
</evidence>
<dbReference type="PANTHER" id="PTHR48063:SF103">
    <property type="entry name" value="LEUCINE-RICH RECEPTOR-LIKE KINASE FAMILY PROTEIN"/>
    <property type="match status" value="1"/>
</dbReference>
<keyword evidence="5 12" id="KW-0812">Transmembrane</keyword>
<dbReference type="Proteomes" id="UP000245207">
    <property type="component" value="Unassembled WGS sequence"/>
</dbReference>
<feature type="signal peptide" evidence="13">
    <location>
        <begin position="1"/>
        <end position="30"/>
    </location>
</feature>
<dbReference type="OrthoDB" id="1706571at2759"/>
<dbReference type="Pfam" id="PF00560">
    <property type="entry name" value="LRR_1"/>
    <property type="match status" value="8"/>
</dbReference>
<comment type="similarity">
    <text evidence="2">Belongs to the RLP family.</text>
</comment>
<dbReference type="AlphaFoldDB" id="A0A2U1Q2N0"/>
<dbReference type="SUPFAM" id="SSF52058">
    <property type="entry name" value="L domain-like"/>
    <property type="match status" value="3"/>
</dbReference>
<evidence type="ECO:0000256" key="4">
    <source>
        <dbReference type="ARBA" id="ARBA00022614"/>
    </source>
</evidence>
<evidence type="ECO:0000313" key="17">
    <source>
        <dbReference type="Proteomes" id="UP000245207"/>
    </source>
</evidence>
<dbReference type="SMART" id="SM00365">
    <property type="entry name" value="LRR_SD22"/>
    <property type="match status" value="5"/>
</dbReference>
<dbReference type="FunFam" id="3.80.10.10:FF:000095">
    <property type="entry name" value="LRR receptor-like serine/threonine-protein kinase GSO1"/>
    <property type="match status" value="1"/>
</dbReference>
<dbReference type="GO" id="GO:0005886">
    <property type="term" value="C:plasma membrane"/>
    <property type="evidence" value="ECO:0007669"/>
    <property type="project" value="UniProtKB-SubCell"/>
</dbReference>
<keyword evidence="9 12" id="KW-0472">Membrane</keyword>
<dbReference type="InterPro" id="IPR032675">
    <property type="entry name" value="LRR_dom_sf"/>
</dbReference>
<evidence type="ECO:0000256" key="7">
    <source>
        <dbReference type="ARBA" id="ARBA00022737"/>
    </source>
</evidence>
<keyword evidence="3" id="KW-1003">Cell membrane</keyword>
<reference evidence="16 17" key="1">
    <citation type="journal article" date="2018" name="Mol. Plant">
        <title>The genome of Artemisia annua provides insight into the evolution of Asteraceae family and artemisinin biosynthesis.</title>
        <authorList>
            <person name="Shen Q."/>
            <person name="Zhang L."/>
            <person name="Liao Z."/>
            <person name="Wang S."/>
            <person name="Yan T."/>
            <person name="Shi P."/>
            <person name="Liu M."/>
            <person name="Fu X."/>
            <person name="Pan Q."/>
            <person name="Wang Y."/>
            <person name="Lv Z."/>
            <person name="Lu X."/>
            <person name="Zhang F."/>
            <person name="Jiang W."/>
            <person name="Ma Y."/>
            <person name="Chen M."/>
            <person name="Hao X."/>
            <person name="Li L."/>
            <person name="Tang Y."/>
            <person name="Lv G."/>
            <person name="Zhou Y."/>
            <person name="Sun X."/>
            <person name="Brodelius P.E."/>
            <person name="Rose J.K.C."/>
            <person name="Tang K."/>
        </authorList>
    </citation>
    <scope>NUCLEOTIDE SEQUENCE [LARGE SCALE GENOMIC DNA]</scope>
    <source>
        <strain evidence="17">cv. Huhao1</strain>
        <tissue evidence="16">Leaf</tissue>
    </source>
</reference>
<keyword evidence="6 13" id="KW-0732">Signal</keyword>
<feature type="transmembrane region" description="Helical" evidence="12">
    <location>
        <begin position="923"/>
        <end position="945"/>
    </location>
</feature>
<dbReference type="Pfam" id="PF23598">
    <property type="entry name" value="LRR_14"/>
    <property type="match status" value="1"/>
</dbReference>
<dbReference type="Gene3D" id="3.80.10.10">
    <property type="entry name" value="Ribonuclease Inhibitor"/>
    <property type="match status" value="5"/>
</dbReference>
<dbReference type="InterPro" id="IPR001611">
    <property type="entry name" value="Leu-rich_rpt"/>
</dbReference>
<evidence type="ECO:0000256" key="10">
    <source>
        <dbReference type="ARBA" id="ARBA00023180"/>
    </source>
</evidence>
<dbReference type="InterPro" id="IPR055414">
    <property type="entry name" value="LRR_R13L4/SHOC2-like"/>
</dbReference>
<evidence type="ECO:0000259" key="14">
    <source>
        <dbReference type="Pfam" id="PF08263"/>
    </source>
</evidence>
<dbReference type="STRING" id="35608.A0A2U1Q2N0"/>
<dbReference type="Pfam" id="PF08263">
    <property type="entry name" value="LRRNT_2"/>
    <property type="match status" value="1"/>
</dbReference>
<evidence type="ECO:0000256" key="11">
    <source>
        <dbReference type="SAM" id="MobiDB-lite"/>
    </source>
</evidence>
<dbReference type="EMBL" id="PKPP01000481">
    <property type="protein sequence ID" value="PWA92213.1"/>
    <property type="molecule type" value="Genomic_DNA"/>
</dbReference>
<evidence type="ECO:0000256" key="13">
    <source>
        <dbReference type="SAM" id="SignalP"/>
    </source>
</evidence>
<dbReference type="InterPro" id="IPR046956">
    <property type="entry name" value="RLP23-like"/>
</dbReference>
<keyword evidence="4" id="KW-0433">Leucine-rich repeat</keyword>
<evidence type="ECO:0000256" key="5">
    <source>
        <dbReference type="ARBA" id="ARBA00022692"/>
    </source>
</evidence>
<accession>A0A2U1Q2N0</accession>
<dbReference type="GO" id="GO:0051707">
    <property type="term" value="P:response to other organism"/>
    <property type="evidence" value="ECO:0007669"/>
    <property type="project" value="UniProtKB-ARBA"/>
</dbReference>
<evidence type="ECO:0000256" key="2">
    <source>
        <dbReference type="ARBA" id="ARBA00009592"/>
    </source>
</evidence>
<evidence type="ECO:0000256" key="9">
    <source>
        <dbReference type="ARBA" id="ARBA00023136"/>
    </source>
</evidence>
<feature type="chain" id="PRO_5015433484" evidence="13">
    <location>
        <begin position="31"/>
        <end position="981"/>
    </location>
</feature>
<keyword evidence="10" id="KW-0325">Glycoprotein</keyword>
<comment type="caution">
    <text evidence="16">The sequence shown here is derived from an EMBL/GenBank/DDBJ whole genome shotgun (WGS) entry which is preliminary data.</text>
</comment>
<dbReference type="SMART" id="SM00369">
    <property type="entry name" value="LRR_TYP"/>
    <property type="match status" value="7"/>
</dbReference>
<evidence type="ECO:0000313" key="16">
    <source>
        <dbReference type="EMBL" id="PWA92213.1"/>
    </source>
</evidence>
<dbReference type="FunFam" id="3.80.10.10:FF:000213">
    <property type="entry name" value="Tyrosine-sulfated glycopeptide receptor 1"/>
    <property type="match status" value="1"/>
</dbReference>
<evidence type="ECO:0000256" key="3">
    <source>
        <dbReference type="ARBA" id="ARBA00022475"/>
    </source>
</evidence>
<feature type="compositionally biased region" description="Low complexity" evidence="11">
    <location>
        <begin position="352"/>
        <end position="362"/>
    </location>
</feature>
<feature type="domain" description="Disease resistance R13L4/SHOC-2-like LRR" evidence="15">
    <location>
        <begin position="115"/>
        <end position="356"/>
    </location>
</feature>
<proteinExistence type="inferred from homology"/>